<evidence type="ECO:0000313" key="2">
    <source>
        <dbReference type="EMBL" id="BBG25778.1"/>
    </source>
</evidence>
<dbReference type="OrthoDB" id="28494at2157"/>
<dbReference type="KEGG" id="step:IC006_0300"/>
<accession>A0A510DS57</accession>
<dbReference type="EMBL" id="AP018930">
    <property type="protein sequence ID" value="BBG25778.1"/>
    <property type="molecule type" value="Genomic_DNA"/>
</dbReference>
<sequence length="169" mass="19584">MFVYTTVKKKDIHIFSDPLNQKMIELLIRNDMTPLDLMKKLNKPILSVWKRVNDMENANIIKFIKQKKKIGGPVLRVYRASAVIYVDEDLSFLNGSVPVMHVWRELNSEIFKLIDENNDIPPGVDPINYASLVFLKSLKTVISNSDEILKKLSLMEDDIQKNVKNIRLK</sequence>
<dbReference type="InterPro" id="IPR036390">
    <property type="entry name" value="WH_DNA-bd_sf"/>
</dbReference>
<protein>
    <submittedName>
        <fullName evidence="2">Uncharacterized protein</fullName>
    </submittedName>
</protein>
<evidence type="ECO:0000313" key="4">
    <source>
        <dbReference type="Proteomes" id="UP000325030"/>
    </source>
</evidence>
<dbReference type="Proteomes" id="UP000322983">
    <property type="component" value="Chromosome"/>
</dbReference>
<keyword evidence="3" id="KW-1185">Reference proteome</keyword>
<dbReference type="EMBL" id="AP018929">
    <property type="protein sequence ID" value="BBG23016.1"/>
    <property type="molecule type" value="Genomic_DNA"/>
</dbReference>
<organism evidence="2 4">
    <name type="scientific">Sulfuracidifex tepidarius</name>
    <dbReference type="NCBI Taxonomy" id="1294262"/>
    <lineage>
        <taxon>Archaea</taxon>
        <taxon>Thermoproteota</taxon>
        <taxon>Thermoprotei</taxon>
        <taxon>Sulfolobales</taxon>
        <taxon>Sulfolobaceae</taxon>
        <taxon>Sulfuracidifex</taxon>
    </lineage>
</organism>
<dbReference type="InterPro" id="IPR036388">
    <property type="entry name" value="WH-like_DNA-bd_sf"/>
</dbReference>
<dbReference type="GeneID" id="41716787"/>
<accession>A0A510E0Z9</accession>
<dbReference type="Gene3D" id="1.10.10.10">
    <property type="entry name" value="Winged helix-like DNA-binding domain superfamily/Winged helix DNA-binding domain"/>
    <property type="match status" value="1"/>
</dbReference>
<dbReference type="Proteomes" id="UP000325030">
    <property type="component" value="Chromosome"/>
</dbReference>
<dbReference type="SUPFAM" id="SSF46785">
    <property type="entry name" value="Winged helix' DNA-binding domain"/>
    <property type="match status" value="1"/>
</dbReference>
<evidence type="ECO:0000313" key="1">
    <source>
        <dbReference type="EMBL" id="BBG23016.1"/>
    </source>
</evidence>
<gene>
    <name evidence="1" type="ORF">IC006_0300</name>
    <name evidence="2" type="ORF">IC007_0283</name>
</gene>
<name>A0A510E0Z9_9CREN</name>
<dbReference type="RefSeq" id="WP_149528244.1">
    <property type="nucleotide sequence ID" value="NZ_AP018929.1"/>
</dbReference>
<dbReference type="AlphaFoldDB" id="A0A510E0Z9"/>
<evidence type="ECO:0000313" key="3">
    <source>
        <dbReference type="Proteomes" id="UP000322983"/>
    </source>
</evidence>
<reference evidence="4" key="1">
    <citation type="submission" date="2018-09" db="EMBL/GenBank/DDBJ databases">
        <title>Complete Genome Sequencing of Sulfolobus sp. JCM 16834.</title>
        <authorList>
            <person name="Kato S."/>
            <person name="Itoh T."/>
            <person name="Ohkuma M."/>
        </authorList>
    </citation>
    <scope>NUCLEOTIDE SEQUENCE [LARGE SCALE GENOMIC DNA]</scope>
    <source>
        <strain evidence="4">IC-007</strain>
    </source>
</reference>
<reference evidence="2 3" key="2">
    <citation type="journal article" date="2020" name="Int. J. Syst. Evol. Microbiol.">
        <title>Sulfuracidifex tepidarius gen. nov., sp. nov. and transfer of Sulfolobus metallicus Huber and Stetter 1992 to the genus Sulfuracidifex as Sulfuracidifex metallicus comb. nov.</title>
        <authorList>
            <person name="Itoh T."/>
            <person name="Miura T."/>
            <person name="Sakai H.D."/>
            <person name="Kato S."/>
            <person name="Ohkuma M."/>
            <person name="Takashina T."/>
        </authorList>
    </citation>
    <scope>NUCLEOTIDE SEQUENCE</scope>
    <source>
        <strain evidence="1 3">IC-006</strain>
        <strain evidence="2">IC-007</strain>
    </source>
</reference>
<dbReference type="STRING" id="1294262.GCA_001316085_02891"/>
<proteinExistence type="predicted"/>